<protein>
    <submittedName>
        <fullName evidence="2">Uncharacterized protein</fullName>
    </submittedName>
</protein>
<proteinExistence type="predicted"/>
<feature type="compositionally biased region" description="Acidic residues" evidence="1">
    <location>
        <begin position="253"/>
        <end position="267"/>
    </location>
</feature>
<comment type="caution">
    <text evidence="2">The sequence shown here is derived from an EMBL/GenBank/DDBJ whole genome shotgun (WGS) entry which is preliminary data.</text>
</comment>
<keyword evidence="3" id="KW-1185">Reference proteome</keyword>
<accession>A0A0L6UK06</accession>
<evidence type="ECO:0000313" key="2">
    <source>
        <dbReference type="EMBL" id="KNZ48833.1"/>
    </source>
</evidence>
<evidence type="ECO:0000256" key="1">
    <source>
        <dbReference type="SAM" id="MobiDB-lite"/>
    </source>
</evidence>
<dbReference type="AlphaFoldDB" id="A0A0L6UK06"/>
<name>A0A0L6UK06_9BASI</name>
<gene>
    <name evidence="2" type="ORF">VP01_5386g1</name>
</gene>
<dbReference type="Proteomes" id="UP000037035">
    <property type="component" value="Unassembled WGS sequence"/>
</dbReference>
<organism evidence="2 3">
    <name type="scientific">Puccinia sorghi</name>
    <dbReference type="NCBI Taxonomy" id="27349"/>
    <lineage>
        <taxon>Eukaryota</taxon>
        <taxon>Fungi</taxon>
        <taxon>Dikarya</taxon>
        <taxon>Basidiomycota</taxon>
        <taxon>Pucciniomycotina</taxon>
        <taxon>Pucciniomycetes</taxon>
        <taxon>Pucciniales</taxon>
        <taxon>Pucciniaceae</taxon>
        <taxon>Puccinia</taxon>
    </lineage>
</organism>
<evidence type="ECO:0000313" key="3">
    <source>
        <dbReference type="Proteomes" id="UP000037035"/>
    </source>
</evidence>
<sequence>MPNPLQRVLHKIPNTAPSFLESSLATRTTIGPTTPFSNGSPTLSQAAIVSPVQQSAPPASSSSKQAMVNPHPQHTAPLTPLLASQTSINSATLPPPTSTNFLLPASILPPSTHPRYDEKFIDEETRIRKHSTTLLSSDTYLPPNHLKTLTSSLDLSLRRPLSGSGLPSHSFSTHESHTTIVPLPPPLYSPKPTKNSATCNCDCPALFHLSCEFSSPPIPPETLPANSPSSTLLATLKTAAIGSLAIIDEEAIQSEKEEEEEEEEEEIAGVLSTQTQPHPLKSPSTPLILSFLLLRVPPQLAQPLPPIINSLVQSHIPLSLYFLFFYRRGEDDIIILYLVSASFFPSPFSHRLGKPFPSFSLFSYPHIGTRICCQCPLTSVQ</sequence>
<feature type="region of interest" description="Disordered" evidence="1">
    <location>
        <begin position="50"/>
        <end position="78"/>
    </location>
</feature>
<feature type="compositionally biased region" description="Low complexity" evidence="1">
    <location>
        <begin position="50"/>
        <end position="63"/>
    </location>
</feature>
<dbReference type="VEuPathDB" id="FungiDB:VP01_5386g1"/>
<dbReference type="EMBL" id="LAVV01010593">
    <property type="protein sequence ID" value="KNZ48833.1"/>
    <property type="molecule type" value="Genomic_DNA"/>
</dbReference>
<reference evidence="2 3" key="1">
    <citation type="submission" date="2015-08" db="EMBL/GenBank/DDBJ databases">
        <title>Next Generation Sequencing and Analysis of the Genome of Puccinia sorghi L Schw, the Causal Agent of Maize Common Rust.</title>
        <authorList>
            <person name="Rochi L."/>
            <person name="Burguener G."/>
            <person name="Darino M."/>
            <person name="Turjanski A."/>
            <person name="Kreff E."/>
            <person name="Dieguez M.J."/>
            <person name="Sacco F."/>
        </authorList>
    </citation>
    <scope>NUCLEOTIDE SEQUENCE [LARGE SCALE GENOMIC DNA]</scope>
    <source>
        <strain evidence="2 3">RO10H11247</strain>
    </source>
</reference>
<feature type="region of interest" description="Disordered" evidence="1">
    <location>
        <begin position="253"/>
        <end position="279"/>
    </location>
</feature>